<sequence length="110" mass="11334">MTQENGIPAATARSIITFRSCGFVQNRLSSGTCAALSRPSSRSTSGAGKAPGRSAPGLSAGIGQEDPDRGSVTVDTAKVREWAKEQGIEVKDRGRVPAGVVEQYQTAAGV</sequence>
<keyword evidence="1" id="KW-0238">DNA-binding</keyword>
<dbReference type="GO" id="GO:0003677">
    <property type="term" value="F:DNA binding"/>
    <property type="evidence" value="ECO:0007669"/>
    <property type="project" value="UniProtKB-KW"/>
</dbReference>
<dbReference type="OrthoDB" id="4113332at2"/>
<dbReference type="Gene3D" id="4.10.320.10">
    <property type="entry name" value="E3-binding domain"/>
    <property type="match status" value="1"/>
</dbReference>
<dbReference type="InterPro" id="IPR036625">
    <property type="entry name" value="E3-bd_dom_sf"/>
</dbReference>
<dbReference type="Proteomes" id="UP000460272">
    <property type="component" value="Unassembled WGS sequence"/>
</dbReference>
<dbReference type="Pfam" id="PF23359">
    <property type="entry name" value="Lsr2_DNA-bd"/>
    <property type="match status" value="1"/>
</dbReference>
<feature type="compositionally biased region" description="Polar residues" evidence="2">
    <location>
        <begin position="32"/>
        <end position="46"/>
    </location>
</feature>
<keyword evidence="5" id="KW-1185">Reference proteome</keyword>
<evidence type="ECO:0000313" key="4">
    <source>
        <dbReference type="EMBL" id="TVZ04742.1"/>
    </source>
</evidence>
<protein>
    <recommendedName>
        <fullName evidence="3">Lsr2 DNA-binding domain-containing protein</fullName>
    </recommendedName>
</protein>
<dbReference type="AlphaFoldDB" id="A0A6P2C050"/>
<dbReference type="EMBL" id="RPFW01000002">
    <property type="protein sequence ID" value="TVZ04742.1"/>
    <property type="molecule type" value="Genomic_DNA"/>
</dbReference>
<dbReference type="InterPro" id="IPR055370">
    <property type="entry name" value="Lsr2_DNA-bd"/>
</dbReference>
<dbReference type="GO" id="GO:0016746">
    <property type="term" value="F:acyltransferase activity"/>
    <property type="evidence" value="ECO:0007669"/>
    <property type="project" value="InterPro"/>
</dbReference>
<evidence type="ECO:0000313" key="5">
    <source>
        <dbReference type="Proteomes" id="UP000460272"/>
    </source>
</evidence>
<feature type="region of interest" description="Disordered" evidence="2">
    <location>
        <begin position="32"/>
        <end position="74"/>
    </location>
</feature>
<reference evidence="4 5" key="1">
    <citation type="submission" date="2018-11" db="EMBL/GenBank/DDBJ databases">
        <title>Trebonia kvetii gen.nov., sp.nov., a novel acidophilic actinobacterium, and proposal of the new actinobacterial family Treboniaceae fam. nov.</title>
        <authorList>
            <person name="Rapoport D."/>
            <person name="Sagova-Mareckova M."/>
            <person name="Sedlacek I."/>
            <person name="Provaznik J."/>
            <person name="Kralova S."/>
            <person name="Pavlinic D."/>
            <person name="Benes V."/>
            <person name="Kopecky J."/>
        </authorList>
    </citation>
    <scope>NUCLEOTIDE SEQUENCE [LARGE SCALE GENOMIC DNA]</scope>
    <source>
        <strain evidence="4 5">15Tr583</strain>
    </source>
</reference>
<evidence type="ECO:0000259" key="3">
    <source>
        <dbReference type="Pfam" id="PF23359"/>
    </source>
</evidence>
<accession>A0A6P2C050</accession>
<proteinExistence type="predicted"/>
<comment type="caution">
    <text evidence="4">The sequence shown here is derived from an EMBL/GenBank/DDBJ whole genome shotgun (WGS) entry which is preliminary data.</text>
</comment>
<evidence type="ECO:0000256" key="1">
    <source>
        <dbReference type="ARBA" id="ARBA00023125"/>
    </source>
</evidence>
<feature type="domain" description="Lsr2 DNA-binding" evidence="3">
    <location>
        <begin position="74"/>
        <end position="107"/>
    </location>
</feature>
<gene>
    <name evidence="4" type="ORF">EAS64_08760</name>
</gene>
<evidence type="ECO:0000256" key="2">
    <source>
        <dbReference type="SAM" id="MobiDB-lite"/>
    </source>
</evidence>
<name>A0A6P2C050_9ACTN</name>
<organism evidence="4 5">
    <name type="scientific">Trebonia kvetii</name>
    <dbReference type="NCBI Taxonomy" id="2480626"/>
    <lineage>
        <taxon>Bacteria</taxon>
        <taxon>Bacillati</taxon>
        <taxon>Actinomycetota</taxon>
        <taxon>Actinomycetes</taxon>
        <taxon>Streptosporangiales</taxon>
        <taxon>Treboniaceae</taxon>
        <taxon>Trebonia</taxon>
    </lineage>
</organism>